<gene>
    <name evidence="1" type="ordered locus">Rcas_3442</name>
</gene>
<organism evidence="1 2">
    <name type="scientific">Roseiflexus castenholzii (strain DSM 13941 / HLO8)</name>
    <dbReference type="NCBI Taxonomy" id="383372"/>
    <lineage>
        <taxon>Bacteria</taxon>
        <taxon>Bacillati</taxon>
        <taxon>Chloroflexota</taxon>
        <taxon>Chloroflexia</taxon>
        <taxon>Chloroflexales</taxon>
        <taxon>Roseiflexineae</taxon>
        <taxon>Roseiflexaceae</taxon>
        <taxon>Roseiflexus</taxon>
    </lineage>
</organism>
<dbReference type="HOGENOM" id="CLU_854620_0_0_0"/>
<dbReference type="InterPro" id="IPR004027">
    <property type="entry name" value="SEC_C_motif"/>
</dbReference>
<name>A7NPJ6_ROSCS</name>
<dbReference type="Pfam" id="PF02810">
    <property type="entry name" value="SEC-C"/>
    <property type="match status" value="1"/>
</dbReference>
<dbReference type="Gene3D" id="3.10.450.50">
    <property type="match status" value="1"/>
</dbReference>
<dbReference type="SUPFAM" id="SSF103642">
    <property type="entry name" value="Sec-C motif"/>
    <property type="match status" value="1"/>
</dbReference>
<dbReference type="AlphaFoldDB" id="A7NPJ6"/>
<keyword evidence="2" id="KW-1185">Reference proteome</keyword>
<proteinExistence type="predicted"/>
<reference evidence="1 2" key="1">
    <citation type="submission" date="2007-08" db="EMBL/GenBank/DDBJ databases">
        <title>Complete sequence of Roseiflexus castenholzii DSM 13941.</title>
        <authorList>
            <consortium name="US DOE Joint Genome Institute"/>
            <person name="Copeland A."/>
            <person name="Lucas S."/>
            <person name="Lapidus A."/>
            <person name="Barry K."/>
            <person name="Glavina del Rio T."/>
            <person name="Dalin E."/>
            <person name="Tice H."/>
            <person name="Pitluck S."/>
            <person name="Thompson L.S."/>
            <person name="Brettin T."/>
            <person name="Bruce D."/>
            <person name="Detter J.C."/>
            <person name="Han C."/>
            <person name="Tapia R."/>
            <person name="Schmutz J."/>
            <person name="Larimer F."/>
            <person name="Land M."/>
            <person name="Hauser L."/>
            <person name="Kyrpides N."/>
            <person name="Mikhailova N."/>
            <person name="Bryant D.A."/>
            <person name="Hanada S."/>
            <person name="Tsukatani Y."/>
            <person name="Richardson P."/>
        </authorList>
    </citation>
    <scope>NUCLEOTIDE SEQUENCE [LARGE SCALE GENOMIC DNA]</scope>
    <source>
        <strain evidence="2">DSM 13941 / HLO8</strain>
    </source>
</reference>
<dbReference type="Proteomes" id="UP000000263">
    <property type="component" value="Chromosome"/>
</dbReference>
<dbReference type="STRING" id="383372.Rcas_3442"/>
<evidence type="ECO:0000313" key="1">
    <source>
        <dbReference type="EMBL" id="ABU59492.1"/>
    </source>
</evidence>
<dbReference type="EMBL" id="CP000804">
    <property type="protein sequence ID" value="ABU59492.1"/>
    <property type="molecule type" value="Genomic_DNA"/>
</dbReference>
<dbReference type="RefSeq" id="WP_012121916.1">
    <property type="nucleotide sequence ID" value="NC_009767.1"/>
</dbReference>
<dbReference type="KEGG" id="rca:Rcas_3442"/>
<evidence type="ECO:0000313" key="2">
    <source>
        <dbReference type="Proteomes" id="UP000000263"/>
    </source>
</evidence>
<dbReference type="OrthoDB" id="6399948at2"/>
<sequence>MPAIGRNDPCPCGSGKKYKHCHLPIEEAARAEQLRLRRAVDTLMPKVIDAARMAPEVVPDALQRFWNGKYATEQLAELDDLENRGADRFLTWLAFDYRFDDGRTLVERLAEDPVALDLSEPERQLLPQWTGVGLRAFVVDVVRKGQHIEVHDLLSEQPYAIADSAASRRLAPGDVVVGHLLPAGEKQVIGGAAAHLTPDTAEKLREFTELHLAAFRRDHPDAGFDDLLRAKSEILNHFVMELPVEAPDPSLLDQIILQTRVALQLAGESIGLAGRNKEDNGENQ</sequence>
<accession>A7NPJ6</accession>
<dbReference type="eggNOG" id="COG3012">
    <property type="taxonomic scope" value="Bacteria"/>
</dbReference>
<protein>
    <submittedName>
        <fullName evidence="1">SEC-C motif domain protein</fullName>
    </submittedName>
</protein>